<dbReference type="InterPro" id="IPR043519">
    <property type="entry name" value="NT_sf"/>
</dbReference>
<comment type="cofactor">
    <cofactor evidence="2">
        <name>Mg(2+)</name>
        <dbReference type="ChEBI" id="CHEBI:18420"/>
    </cofactor>
</comment>
<evidence type="ECO:0000256" key="6">
    <source>
        <dbReference type="SAM" id="MobiDB-lite"/>
    </source>
</evidence>
<sequence>MNRQHYKQYNIAQNAYSHANTSDCNNYNQQQGWYAEQYYQPYNHHQQQHYENYLNYPSAVNLGNHNQHDHQQHYRNYKHNQISSSSHLNGPNFQYSHNNKWGNKNQKKRSHEYVDLPIQTNSSQTVSPEPKKMTRHHQNQSQQTTTFTSQCKVANQQKWQNKTKNHTNIHYEKFSEEKAKDWTDKFEQMIHLLSNCRAGEEVRIIISVLQPNRSSWVEIKNQVVNDLSKTMTPLNFEKILMFGSTLTELDFHGSDLDFFIQLKNAPKDENELKEVLKQASKQTRYLQGSNFQVICMIPHARVPLIRLMHKERKVICDVNFNSKFGYYNSYFIAHILKYDRRIKELAIILKLWSKSHRIASQMILSNYCLVMLLFFYLQNNENPMLDTIYNNQRSKNQMILDLKYKWNFYFNDNINKSFNNHQSLRELLIGFFEFYDKLNFKNYIVSLYTGKLIKRSDFEKLPELEDFRNLLKENNLKPLQYDNVDTFVVQDGFELNLNIGSKVKKHTEAFFEYIKLSYEKCIELKDKPFSELLINLFTDIKISKKVSNESKNKNKKSFQMKFHVLAGDLKLCQDILTQYNKDKILTMEDQQKFYFDNFVEHTEKFLKEIYLCTVLPELSGEKSNSNVMEKKFKVILPVDTINGRKKMIFKDDDSVNTEKLLSKKLFEKKTPLDLDIFINISSADKGKTIDIDMFDNHANKKTSILTFGNYFSINVPLALKYFLRKLWCEVMKN</sequence>
<evidence type="ECO:0000256" key="5">
    <source>
        <dbReference type="ARBA" id="ARBA00022842"/>
    </source>
</evidence>
<evidence type="ECO:0000259" key="7">
    <source>
        <dbReference type="Pfam" id="PF03828"/>
    </source>
</evidence>
<dbReference type="AlphaFoldDB" id="A0A9J6C576"/>
<feature type="domain" description="Poly(A) RNA polymerase mitochondrial-like central palm" evidence="8">
    <location>
        <begin position="219"/>
        <end position="334"/>
    </location>
</feature>
<dbReference type="CDD" id="cd05402">
    <property type="entry name" value="NT_PAP_TUTase"/>
    <property type="match status" value="1"/>
</dbReference>
<dbReference type="PANTHER" id="PTHR12271:SF66">
    <property type="entry name" value="TERMINAL URIDYLYLTRANSFERASE TAILOR"/>
    <property type="match status" value="1"/>
</dbReference>
<dbReference type="Gene3D" id="1.10.1410.10">
    <property type="match status" value="1"/>
</dbReference>
<dbReference type="GO" id="GO:0050265">
    <property type="term" value="F:RNA uridylyltransferase activity"/>
    <property type="evidence" value="ECO:0007669"/>
    <property type="project" value="TreeGrafter"/>
</dbReference>
<dbReference type="InterPro" id="IPR054708">
    <property type="entry name" value="MTPAP-like_central"/>
</dbReference>
<reference evidence="9" key="1">
    <citation type="submission" date="2021-03" db="EMBL/GenBank/DDBJ databases">
        <title>Chromosome level genome of the anhydrobiotic midge Polypedilum vanderplanki.</title>
        <authorList>
            <person name="Yoshida Y."/>
            <person name="Kikawada T."/>
            <person name="Gusev O."/>
        </authorList>
    </citation>
    <scope>NUCLEOTIDE SEQUENCE</scope>
    <source>
        <strain evidence="9">NIAS01</strain>
        <tissue evidence="9">Whole body or cell culture</tissue>
    </source>
</reference>
<comment type="cofactor">
    <cofactor evidence="1">
        <name>Mn(2+)</name>
        <dbReference type="ChEBI" id="CHEBI:29035"/>
    </cofactor>
</comment>
<dbReference type="GO" id="GO:0046872">
    <property type="term" value="F:metal ion binding"/>
    <property type="evidence" value="ECO:0007669"/>
    <property type="project" value="UniProtKB-KW"/>
</dbReference>
<dbReference type="PANTHER" id="PTHR12271">
    <property type="entry name" value="POLY A POLYMERASE CID PAP -RELATED"/>
    <property type="match status" value="1"/>
</dbReference>
<evidence type="ECO:0000313" key="10">
    <source>
        <dbReference type="Proteomes" id="UP001107558"/>
    </source>
</evidence>
<feature type="compositionally biased region" description="Low complexity" evidence="6">
    <location>
        <begin position="139"/>
        <end position="149"/>
    </location>
</feature>
<evidence type="ECO:0000313" key="9">
    <source>
        <dbReference type="EMBL" id="KAG5677053.1"/>
    </source>
</evidence>
<evidence type="ECO:0000259" key="8">
    <source>
        <dbReference type="Pfam" id="PF22600"/>
    </source>
</evidence>
<feature type="region of interest" description="Disordered" evidence="6">
    <location>
        <begin position="119"/>
        <end position="149"/>
    </location>
</feature>
<dbReference type="Proteomes" id="UP001107558">
    <property type="component" value="Chromosome 2"/>
</dbReference>
<organism evidence="9 10">
    <name type="scientific">Polypedilum vanderplanki</name>
    <name type="common">Sleeping chironomid midge</name>
    <dbReference type="NCBI Taxonomy" id="319348"/>
    <lineage>
        <taxon>Eukaryota</taxon>
        <taxon>Metazoa</taxon>
        <taxon>Ecdysozoa</taxon>
        <taxon>Arthropoda</taxon>
        <taxon>Hexapoda</taxon>
        <taxon>Insecta</taxon>
        <taxon>Pterygota</taxon>
        <taxon>Neoptera</taxon>
        <taxon>Endopterygota</taxon>
        <taxon>Diptera</taxon>
        <taxon>Nematocera</taxon>
        <taxon>Chironomoidea</taxon>
        <taxon>Chironomidae</taxon>
        <taxon>Chironominae</taxon>
        <taxon>Polypedilum</taxon>
        <taxon>Polypedilum</taxon>
    </lineage>
</organism>
<dbReference type="Pfam" id="PF22600">
    <property type="entry name" value="MTPAP-like_central"/>
    <property type="match status" value="1"/>
</dbReference>
<dbReference type="SUPFAM" id="SSF81631">
    <property type="entry name" value="PAP/OAS1 substrate-binding domain"/>
    <property type="match status" value="1"/>
</dbReference>
<evidence type="ECO:0000256" key="3">
    <source>
        <dbReference type="ARBA" id="ARBA00022679"/>
    </source>
</evidence>
<keyword evidence="4" id="KW-0479">Metal-binding</keyword>
<name>A0A9J6C576_POLVA</name>
<keyword evidence="10" id="KW-1185">Reference proteome</keyword>
<dbReference type="Pfam" id="PF03828">
    <property type="entry name" value="PAP_assoc"/>
    <property type="match status" value="1"/>
</dbReference>
<feature type="domain" description="PAP-associated" evidence="7">
    <location>
        <begin position="423"/>
        <end position="479"/>
    </location>
</feature>
<dbReference type="EMBL" id="JADBJN010000002">
    <property type="protein sequence ID" value="KAG5677053.1"/>
    <property type="molecule type" value="Genomic_DNA"/>
</dbReference>
<dbReference type="GO" id="GO:0031123">
    <property type="term" value="P:RNA 3'-end processing"/>
    <property type="evidence" value="ECO:0007669"/>
    <property type="project" value="TreeGrafter"/>
</dbReference>
<gene>
    <name evidence="9" type="ORF">PVAND_006837</name>
</gene>
<accession>A0A9J6C576</accession>
<dbReference type="InterPro" id="IPR002058">
    <property type="entry name" value="PAP_assoc"/>
</dbReference>
<protein>
    <submittedName>
        <fullName evidence="9">Uncharacterized protein</fullName>
    </submittedName>
</protein>
<dbReference type="Gene3D" id="3.30.460.10">
    <property type="entry name" value="Beta Polymerase, domain 2"/>
    <property type="match status" value="1"/>
</dbReference>
<keyword evidence="3" id="KW-0808">Transferase</keyword>
<evidence type="ECO:0000256" key="2">
    <source>
        <dbReference type="ARBA" id="ARBA00001946"/>
    </source>
</evidence>
<evidence type="ECO:0000256" key="1">
    <source>
        <dbReference type="ARBA" id="ARBA00001936"/>
    </source>
</evidence>
<keyword evidence="5" id="KW-0460">Magnesium</keyword>
<comment type="caution">
    <text evidence="9">The sequence shown here is derived from an EMBL/GenBank/DDBJ whole genome shotgun (WGS) entry which is preliminary data.</text>
</comment>
<dbReference type="OrthoDB" id="419694at2759"/>
<evidence type="ECO:0000256" key="4">
    <source>
        <dbReference type="ARBA" id="ARBA00022723"/>
    </source>
</evidence>
<dbReference type="GO" id="GO:1990817">
    <property type="term" value="F:poly(A) RNA polymerase activity"/>
    <property type="evidence" value="ECO:0007669"/>
    <property type="project" value="UniProtKB-ARBA"/>
</dbReference>
<proteinExistence type="predicted"/>
<dbReference type="SUPFAM" id="SSF81301">
    <property type="entry name" value="Nucleotidyltransferase"/>
    <property type="match status" value="1"/>
</dbReference>